<organism evidence="1">
    <name type="scientific">marine sediment metagenome</name>
    <dbReference type="NCBI Taxonomy" id="412755"/>
    <lineage>
        <taxon>unclassified sequences</taxon>
        <taxon>metagenomes</taxon>
        <taxon>ecological metagenomes</taxon>
    </lineage>
</organism>
<dbReference type="EMBL" id="LAZR01030462">
    <property type="protein sequence ID" value="KKL56533.1"/>
    <property type="molecule type" value="Genomic_DNA"/>
</dbReference>
<feature type="non-terminal residue" evidence="1">
    <location>
        <position position="1"/>
    </location>
</feature>
<accession>A0A0F9D467</accession>
<sequence length="48" mass="5454">IDLNLLMAEAEGLLGGFITETNTIITIEILLILQSRYTLLRQFFLTVE</sequence>
<gene>
    <name evidence="1" type="ORF">LCGC14_2244450</name>
</gene>
<comment type="caution">
    <text evidence="1">The sequence shown here is derived from an EMBL/GenBank/DDBJ whole genome shotgun (WGS) entry which is preliminary data.</text>
</comment>
<reference evidence="1" key="1">
    <citation type="journal article" date="2015" name="Nature">
        <title>Complex archaea that bridge the gap between prokaryotes and eukaryotes.</title>
        <authorList>
            <person name="Spang A."/>
            <person name="Saw J.H."/>
            <person name="Jorgensen S.L."/>
            <person name="Zaremba-Niedzwiedzka K."/>
            <person name="Martijn J."/>
            <person name="Lind A.E."/>
            <person name="van Eijk R."/>
            <person name="Schleper C."/>
            <person name="Guy L."/>
            <person name="Ettema T.J."/>
        </authorList>
    </citation>
    <scope>NUCLEOTIDE SEQUENCE</scope>
</reference>
<name>A0A0F9D467_9ZZZZ</name>
<protein>
    <submittedName>
        <fullName evidence="1">Uncharacterized protein</fullName>
    </submittedName>
</protein>
<proteinExistence type="predicted"/>
<dbReference type="AlphaFoldDB" id="A0A0F9D467"/>
<evidence type="ECO:0000313" key="1">
    <source>
        <dbReference type="EMBL" id="KKL56533.1"/>
    </source>
</evidence>